<accession>A0AAD1Z8R6</accession>
<reference evidence="2" key="1">
    <citation type="submission" date="2023-05" db="EMBL/GenBank/DDBJ databases">
        <authorList>
            <person name="Huff M."/>
        </authorList>
    </citation>
    <scope>NUCLEOTIDE SEQUENCE</scope>
</reference>
<proteinExistence type="predicted"/>
<evidence type="ECO:0000313" key="2">
    <source>
        <dbReference type="EMBL" id="CAI9765053.1"/>
    </source>
</evidence>
<feature type="region of interest" description="Disordered" evidence="1">
    <location>
        <begin position="108"/>
        <end position="136"/>
    </location>
</feature>
<keyword evidence="3" id="KW-1185">Reference proteome</keyword>
<organism evidence="2 3">
    <name type="scientific">Fraxinus pennsylvanica</name>
    <dbReference type="NCBI Taxonomy" id="56036"/>
    <lineage>
        <taxon>Eukaryota</taxon>
        <taxon>Viridiplantae</taxon>
        <taxon>Streptophyta</taxon>
        <taxon>Embryophyta</taxon>
        <taxon>Tracheophyta</taxon>
        <taxon>Spermatophyta</taxon>
        <taxon>Magnoliopsida</taxon>
        <taxon>eudicotyledons</taxon>
        <taxon>Gunneridae</taxon>
        <taxon>Pentapetalae</taxon>
        <taxon>asterids</taxon>
        <taxon>lamiids</taxon>
        <taxon>Lamiales</taxon>
        <taxon>Oleaceae</taxon>
        <taxon>Oleeae</taxon>
        <taxon>Fraxinus</taxon>
    </lineage>
</organism>
<gene>
    <name evidence="2" type="ORF">FPE_LOCUS12483</name>
</gene>
<dbReference type="AlphaFoldDB" id="A0AAD1Z8R6"/>
<dbReference type="EMBL" id="OU503042">
    <property type="protein sequence ID" value="CAI9765053.1"/>
    <property type="molecule type" value="Genomic_DNA"/>
</dbReference>
<feature type="region of interest" description="Disordered" evidence="1">
    <location>
        <begin position="1"/>
        <end position="47"/>
    </location>
</feature>
<feature type="compositionally biased region" description="Polar residues" evidence="1">
    <location>
        <begin position="110"/>
        <end position="136"/>
    </location>
</feature>
<sequence>MDVTKLTPSCAPGHTLLPATNGSSRKSCPFKSTSSSRNLPSRNSEGFFHTAGSRATAHLIPWVTRPELSHTNVFCGHPTRGAQWKWCKRWPNMDVTKLTPSCAPGHTLLPATNGSSRKSCPFKSTSSSRNLPSRNSEGFFHTARSRATAHLIPWKEELELQTRTSLCSALGPESLPRLHRVVAKRNADLPRRHLAVVVTQTLLYEIRETRSRNRNPLLRYTFEPPIRRHFFFFTLFELVLMDCRLLSFNQISGLACNFRAIAVQKSNPYRLSSFTRPGN</sequence>
<evidence type="ECO:0000256" key="1">
    <source>
        <dbReference type="SAM" id="MobiDB-lite"/>
    </source>
</evidence>
<dbReference type="Proteomes" id="UP000834106">
    <property type="component" value="Chromosome 7"/>
</dbReference>
<evidence type="ECO:0000313" key="3">
    <source>
        <dbReference type="Proteomes" id="UP000834106"/>
    </source>
</evidence>
<protein>
    <submittedName>
        <fullName evidence="2">Uncharacterized protein</fullName>
    </submittedName>
</protein>
<name>A0AAD1Z8R6_9LAMI</name>
<feature type="compositionally biased region" description="Polar residues" evidence="1">
    <location>
        <begin position="18"/>
        <end position="44"/>
    </location>
</feature>